<dbReference type="Proteomes" id="UP000705823">
    <property type="component" value="Unassembled WGS sequence"/>
</dbReference>
<comment type="caution">
    <text evidence="1">The sequence shown here is derived from an EMBL/GenBank/DDBJ whole genome shotgun (WGS) entry which is preliminary data.</text>
</comment>
<dbReference type="AlphaFoldDB" id="A0A8J8TBB6"/>
<keyword evidence="2" id="KW-1185">Reference proteome</keyword>
<proteinExistence type="predicted"/>
<sequence length="238" mass="25852">MNRYLLPTGDTSESSDAPRVPIENAVGIYRIGNGTYTVVAETADEILDLGVKDATVSRKTAGQPPVELAPTSRGISVRNHGSTNPLTLRTNIKEQQLRIGESATVTDDCFIQVGISVELQATVEAGTDSVSVSELEAKLDESGVSPAAHARILANNLRNASQSSVTEVRKVIGELGTFVAEHPVNDDEYAQVRSDIEQITTRLESKARGLHNTDTLDAEWQQDIDLLSDRIERLYVRP</sequence>
<dbReference type="EMBL" id="RKLU01000004">
    <property type="protein sequence ID" value="TQQ79925.1"/>
    <property type="molecule type" value="Genomic_DNA"/>
</dbReference>
<gene>
    <name evidence="1" type="ORF">EGH24_10610</name>
</gene>
<evidence type="ECO:0000313" key="1">
    <source>
        <dbReference type="EMBL" id="TQQ79925.1"/>
    </source>
</evidence>
<protein>
    <submittedName>
        <fullName evidence="1">Uncharacterized protein</fullName>
    </submittedName>
</protein>
<organism evidence="1 2">
    <name type="scientific">Halonotius terrestris</name>
    <dbReference type="NCBI Taxonomy" id="2487750"/>
    <lineage>
        <taxon>Archaea</taxon>
        <taxon>Methanobacteriati</taxon>
        <taxon>Methanobacteriota</taxon>
        <taxon>Stenosarchaea group</taxon>
        <taxon>Halobacteria</taxon>
        <taxon>Halobacteriales</taxon>
        <taxon>Haloferacaceae</taxon>
        <taxon>Halonotius</taxon>
    </lineage>
</organism>
<evidence type="ECO:0000313" key="2">
    <source>
        <dbReference type="Proteomes" id="UP000705823"/>
    </source>
</evidence>
<dbReference type="RefSeq" id="WP_142980117.1">
    <property type="nucleotide sequence ID" value="NZ_RKLU01000004.1"/>
</dbReference>
<accession>A0A8J8TBB6</accession>
<name>A0A8J8TBB6_9EURY</name>
<dbReference type="OrthoDB" id="336258at2157"/>
<reference evidence="1" key="1">
    <citation type="submission" date="2019-02" db="EMBL/GenBank/DDBJ databases">
        <title>Halonotius sp. a new haloarchaeum isolated from saline soil.</title>
        <authorList>
            <person name="Duran-Viseras A."/>
            <person name="Sanchez-Porro C."/>
            <person name="Ventosa A."/>
        </authorList>
    </citation>
    <scope>NUCLEOTIDE SEQUENCE</scope>
    <source>
        <strain evidence="1">F15B</strain>
    </source>
</reference>